<organism evidence="2 3">
    <name type="scientific">Rhododendron griersonianum</name>
    <dbReference type="NCBI Taxonomy" id="479676"/>
    <lineage>
        <taxon>Eukaryota</taxon>
        <taxon>Viridiplantae</taxon>
        <taxon>Streptophyta</taxon>
        <taxon>Embryophyta</taxon>
        <taxon>Tracheophyta</taxon>
        <taxon>Spermatophyta</taxon>
        <taxon>Magnoliopsida</taxon>
        <taxon>eudicotyledons</taxon>
        <taxon>Gunneridae</taxon>
        <taxon>Pentapetalae</taxon>
        <taxon>asterids</taxon>
        <taxon>Ericales</taxon>
        <taxon>Ericaceae</taxon>
        <taxon>Ericoideae</taxon>
        <taxon>Rhodoreae</taxon>
        <taxon>Rhododendron</taxon>
    </lineage>
</organism>
<evidence type="ECO:0000313" key="2">
    <source>
        <dbReference type="EMBL" id="KAG5533526.1"/>
    </source>
</evidence>
<feature type="region of interest" description="Disordered" evidence="1">
    <location>
        <begin position="1"/>
        <end position="66"/>
    </location>
</feature>
<reference evidence="2" key="1">
    <citation type="submission" date="2020-08" db="EMBL/GenBank/DDBJ databases">
        <title>Plant Genome Project.</title>
        <authorList>
            <person name="Zhang R.-G."/>
        </authorList>
    </citation>
    <scope>NUCLEOTIDE SEQUENCE</scope>
    <source>
        <strain evidence="2">WSP0</strain>
        <tissue evidence="2">Leaf</tissue>
    </source>
</reference>
<evidence type="ECO:0000256" key="1">
    <source>
        <dbReference type="SAM" id="MobiDB-lite"/>
    </source>
</evidence>
<evidence type="ECO:0000313" key="3">
    <source>
        <dbReference type="Proteomes" id="UP000823749"/>
    </source>
</evidence>
<proteinExistence type="predicted"/>
<gene>
    <name evidence="2" type="ORF">RHGRI_027644</name>
</gene>
<accession>A0AAV6IXI0</accession>
<dbReference type="AlphaFoldDB" id="A0AAV6IXI0"/>
<protein>
    <submittedName>
        <fullName evidence="2">Uncharacterized protein</fullName>
    </submittedName>
</protein>
<feature type="compositionally biased region" description="Basic and acidic residues" evidence="1">
    <location>
        <begin position="1"/>
        <end position="28"/>
    </location>
</feature>
<dbReference type="EMBL" id="JACTNZ010000009">
    <property type="protein sequence ID" value="KAG5533526.1"/>
    <property type="molecule type" value="Genomic_DNA"/>
</dbReference>
<sequence length="66" mass="7512">MVARSEDSDLRDAKGNRQLREDWGRIEGRQIAARSEAAKEPWNTRGGGEREGEKRSRERNGGFLVL</sequence>
<name>A0AAV6IXI0_9ERIC</name>
<feature type="compositionally biased region" description="Basic and acidic residues" evidence="1">
    <location>
        <begin position="47"/>
        <end position="60"/>
    </location>
</feature>
<comment type="caution">
    <text evidence="2">The sequence shown here is derived from an EMBL/GenBank/DDBJ whole genome shotgun (WGS) entry which is preliminary data.</text>
</comment>
<dbReference type="Proteomes" id="UP000823749">
    <property type="component" value="Chromosome 9"/>
</dbReference>
<keyword evidence="3" id="KW-1185">Reference proteome</keyword>